<dbReference type="SMART" id="SM00110">
    <property type="entry name" value="C1Q"/>
    <property type="match status" value="1"/>
</dbReference>
<dbReference type="PANTHER" id="PTHR15427">
    <property type="entry name" value="EMILIN ELASTIN MICROFIBRIL INTERFACE-LOCATED PROTEIN ELASTIN MICROFIBRIL INTERFACER"/>
    <property type="match status" value="1"/>
</dbReference>
<evidence type="ECO:0000256" key="1">
    <source>
        <dbReference type="ARBA" id="ARBA00004613"/>
    </source>
</evidence>
<dbReference type="Gene3D" id="2.60.120.40">
    <property type="match status" value="1"/>
</dbReference>
<name>A0ABQ9EP54_TEGGR</name>
<protein>
    <recommendedName>
        <fullName evidence="3">C1q domain-containing protein</fullName>
    </recommendedName>
</protein>
<evidence type="ECO:0000313" key="5">
    <source>
        <dbReference type="Proteomes" id="UP001217089"/>
    </source>
</evidence>
<keyword evidence="2" id="KW-0964">Secreted</keyword>
<dbReference type="PANTHER" id="PTHR15427:SF50">
    <property type="entry name" value="COMPLEMENT C1Q TUMOR NECROSIS FACTOR-RELATED PROTEIN 2-LIKE"/>
    <property type="match status" value="1"/>
</dbReference>
<dbReference type="InterPro" id="IPR008983">
    <property type="entry name" value="Tumour_necrosis_fac-like_dom"/>
</dbReference>
<evidence type="ECO:0000259" key="3">
    <source>
        <dbReference type="PROSITE" id="PS50871"/>
    </source>
</evidence>
<dbReference type="InterPro" id="IPR050392">
    <property type="entry name" value="Collagen/C1q_domain"/>
</dbReference>
<sequence>MWRKSINYQVAFTAKLNNYPTTSSAIIFQTVITNIGGGYNNRNGIFYCPKAGLYMFTASMMSVKKYYVDGYIMKNNKFTIRLHEHIGSRNNHYPSASTTVMLRLAIGDKVWVKGAGIRYHEYSIRTVLA</sequence>
<keyword evidence="5" id="KW-1185">Reference proteome</keyword>
<dbReference type="Pfam" id="PF00386">
    <property type="entry name" value="C1q"/>
    <property type="match status" value="1"/>
</dbReference>
<organism evidence="4 5">
    <name type="scientific">Tegillarca granosa</name>
    <name type="common">Malaysian cockle</name>
    <name type="synonym">Anadara granosa</name>
    <dbReference type="NCBI Taxonomy" id="220873"/>
    <lineage>
        <taxon>Eukaryota</taxon>
        <taxon>Metazoa</taxon>
        <taxon>Spiralia</taxon>
        <taxon>Lophotrochozoa</taxon>
        <taxon>Mollusca</taxon>
        <taxon>Bivalvia</taxon>
        <taxon>Autobranchia</taxon>
        <taxon>Pteriomorphia</taxon>
        <taxon>Arcoida</taxon>
        <taxon>Arcoidea</taxon>
        <taxon>Arcidae</taxon>
        <taxon>Tegillarca</taxon>
    </lineage>
</organism>
<dbReference type="PROSITE" id="PS50871">
    <property type="entry name" value="C1Q"/>
    <property type="match status" value="1"/>
</dbReference>
<dbReference type="InterPro" id="IPR001073">
    <property type="entry name" value="C1q_dom"/>
</dbReference>
<dbReference type="PRINTS" id="PR00007">
    <property type="entry name" value="COMPLEMNTC1Q"/>
</dbReference>
<comment type="subcellular location">
    <subcellularLocation>
        <location evidence="1">Secreted</location>
    </subcellularLocation>
</comment>
<gene>
    <name evidence="4" type="ORF">KUTeg_015790</name>
</gene>
<reference evidence="4 5" key="1">
    <citation type="submission" date="2022-12" db="EMBL/GenBank/DDBJ databases">
        <title>Chromosome-level genome of Tegillarca granosa.</title>
        <authorList>
            <person name="Kim J."/>
        </authorList>
    </citation>
    <scope>NUCLEOTIDE SEQUENCE [LARGE SCALE GENOMIC DNA]</scope>
    <source>
        <strain evidence="4">Teg-2019</strain>
        <tissue evidence="4">Adductor muscle</tissue>
    </source>
</reference>
<feature type="domain" description="C1q" evidence="3">
    <location>
        <begin position="5"/>
        <end position="129"/>
    </location>
</feature>
<dbReference type="SUPFAM" id="SSF49842">
    <property type="entry name" value="TNF-like"/>
    <property type="match status" value="1"/>
</dbReference>
<evidence type="ECO:0000313" key="4">
    <source>
        <dbReference type="EMBL" id="KAJ8306749.1"/>
    </source>
</evidence>
<dbReference type="EMBL" id="JARBDR010000811">
    <property type="protein sequence ID" value="KAJ8306749.1"/>
    <property type="molecule type" value="Genomic_DNA"/>
</dbReference>
<dbReference type="Proteomes" id="UP001217089">
    <property type="component" value="Unassembled WGS sequence"/>
</dbReference>
<accession>A0ABQ9EP54</accession>
<evidence type="ECO:0000256" key="2">
    <source>
        <dbReference type="ARBA" id="ARBA00022525"/>
    </source>
</evidence>
<comment type="caution">
    <text evidence="4">The sequence shown here is derived from an EMBL/GenBank/DDBJ whole genome shotgun (WGS) entry which is preliminary data.</text>
</comment>
<proteinExistence type="predicted"/>